<dbReference type="GO" id="GO:0019240">
    <property type="term" value="P:citrulline biosynthetic process"/>
    <property type="evidence" value="ECO:0007669"/>
    <property type="project" value="TreeGrafter"/>
</dbReference>
<dbReference type="Proteomes" id="UP000316080">
    <property type="component" value="Unassembled WGS sequence"/>
</dbReference>
<dbReference type="NCBIfam" id="NF001986">
    <property type="entry name" value="PRK00779.1"/>
    <property type="match status" value="1"/>
</dbReference>
<dbReference type="SUPFAM" id="SSF53671">
    <property type="entry name" value="Aspartate/ornithine carbamoyltransferase"/>
    <property type="match status" value="1"/>
</dbReference>
<feature type="binding site" evidence="5">
    <location>
        <position position="88"/>
    </location>
    <ligand>
        <name>carbamoyl phosphate</name>
        <dbReference type="ChEBI" id="CHEBI:58228"/>
    </ligand>
</feature>
<comment type="subcellular location">
    <subcellularLocation>
        <location evidence="5">Cytoplasm</location>
    </subcellularLocation>
</comment>
<evidence type="ECO:0000256" key="1">
    <source>
        <dbReference type="ARBA" id="ARBA00007805"/>
    </source>
</evidence>
<dbReference type="PANTHER" id="PTHR45753">
    <property type="entry name" value="ORNITHINE CARBAMOYLTRANSFERASE, MITOCHONDRIAL"/>
    <property type="match status" value="1"/>
</dbReference>
<dbReference type="FunFam" id="3.40.50.1370:FF:000008">
    <property type="entry name" value="Ornithine carbamoyltransferase"/>
    <property type="match status" value="1"/>
</dbReference>
<dbReference type="InterPro" id="IPR006130">
    <property type="entry name" value="Asp/Orn_carbamoylTrfase"/>
</dbReference>
<evidence type="ECO:0000256" key="5">
    <source>
        <dbReference type="HAMAP-Rule" id="MF_01109"/>
    </source>
</evidence>
<dbReference type="Pfam" id="PF02729">
    <property type="entry name" value="OTCace_N"/>
    <property type="match status" value="1"/>
</dbReference>
<proteinExistence type="inferred from homology"/>
<protein>
    <recommendedName>
        <fullName evidence="2 5">Ornithine carbamoyltransferase</fullName>
        <shortName evidence="5">OTCase</shortName>
        <ecNumber evidence="2 5">2.1.3.3</ecNumber>
    </recommendedName>
</protein>
<sequence length="314" mass="35598">MRYNVRSMKGRDLLTLSNFTREEIKEILKLASEMKYLLKSGKYVIPYLNGKSIFLLFQKPSTRTRLSFEVAIHQLGGFPIYINWNELQIIRGESLEDTVRAINAYCDAIVARVYKHSDLETIADISRIPVINALSDLAHPCQALADCLTIIEKKGKIEDINVVFIGDGNNNVCRSLSEAVLKLGGNMIIVSPKKYQIDPSYAEFIKKNAYKNSSLILTDNPIEGVKEADVIYTDVWISMGQESESEERMREFKKYQVNSELLSFAPNDVIIMHCLPAHRGLEITDDVIDGKNSVVWDQAENRLHVQKAILTLLV</sequence>
<comment type="catalytic activity">
    <reaction evidence="4 5">
        <text>carbamoyl phosphate + L-ornithine = L-citrulline + phosphate + H(+)</text>
        <dbReference type="Rhea" id="RHEA:19513"/>
        <dbReference type="ChEBI" id="CHEBI:15378"/>
        <dbReference type="ChEBI" id="CHEBI:43474"/>
        <dbReference type="ChEBI" id="CHEBI:46911"/>
        <dbReference type="ChEBI" id="CHEBI:57743"/>
        <dbReference type="ChEBI" id="CHEBI:58228"/>
        <dbReference type="EC" id="2.1.3.3"/>
    </reaction>
</comment>
<dbReference type="PRINTS" id="PR00100">
    <property type="entry name" value="AOTCASE"/>
</dbReference>
<feature type="binding site" evidence="5">
    <location>
        <begin position="139"/>
        <end position="142"/>
    </location>
    <ligand>
        <name>carbamoyl phosphate</name>
        <dbReference type="ChEBI" id="CHEBI:58228"/>
    </ligand>
</feature>
<reference evidence="9 11" key="1">
    <citation type="journal article" date="2019" name="Nat. Microbiol.">
        <title>Expanding anaerobic alkane metabolism in the domain of Archaea.</title>
        <authorList>
            <person name="Wang Y."/>
            <person name="Wegener G."/>
            <person name="Hou J."/>
            <person name="Wang F."/>
            <person name="Xiao X."/>
        </authorList>
    </citation>
    <scope>NUCLEOTIDE SEQUENCE [LARGE SCALE GENOMIC DNA]</scope>
    <source>
        <strain evidence="9">WYZ-LMO11</strain>
    </source>
</reference>
<feature type="binding site" evidence="5">
    <location>
        <begin position="274"/>
        <end position="275"/>
    </location>
    <ligand>
        <name>carbamoyl phosphate</name>
        <dbReference type="ChEBI" id="CHEBI:58228"/>
    </ligand>
</feature>
<keyword evidence="5" id="KW-0963">Cytoplasm</keyword>
<dbReference type="InterPro" id="IPR006131">
    <property type="entry name" value="Asp_carbamoyltransf_Asp/Orn-bd"/>
</dbReference>
<gene>
    <name evidence="8" type="primary">argF</name>
    <name evidence="9" type="ORF">DSO09_01090</name>
    <name evidence="8" type="ORF">EF809_03210</name>
</gene>
<dbReference type="GO" id="GO:0004585">
    <property type="term" value="F:ornithine carbamoyltransferase activity"/>
    <property type="evidence" value="ECO:0007669"/>
    <property type="project" value="UniProtKB-UniRule"/>
</dbReference>
<dbReference type="Pfam" id="PF00185">
    <property type="entry name" value="OTCace"/>
    <property type="match status" value="1"/>
</dbReference>
<feature type="binding site" evidence="5">
    <location>
        <position position="171"/>
    </location>
    <ligand>
        <name>L-ornithine</name>
        <dbReference type="ChEBI" id="CHEBI:46911"/>
    </ligand>
</feature>
<dbReference type="InterPro" id="IPR002292">
    <property type="entry name" value="Orn/put_carbamltrans"/>
</dbReference>
<comment type="similarity">
    <text evidence="1 5">Belongs to the aspartate/ornithine carbamoyltransferase superfamily. OTCase family.</text>
</comment>
<evidence type="ECO:0000313" key="9">
    <source>
        <dbReference type="EMBL" id="TDA40178.1"/>
    </source>
</evidence>
<feature type="binding site" evidence="5">
    <location>
        <begin position="61"/>
        <end position="64"/>
    </location>
    <ligand>
        <name>carbamoyl phosphate</name>
        <dbReference type="ChEBI" id="CHEBI:58228"/>
    </ligand>
</feature>
<organism evidence="8 10">
    <name type="scientific">Thermoproteota archaeon</name>
    <dbReference type="NCBI Taxonomy" id="2056631"/>
    <lineage>
        <taxon>Archaea</taxon>
        <taxon>Thermoproteota</taxon>
    </lineage>
</organism>
<dbReference type="PRINTS" id="PR00102">
    <property type="entry name" value="OTCASE"/>
</dbReference>
<dbReference type="InterPro" id="IPR024904">
    <property type="entry name" value="OTCase_ArgI"/>
</dbReference>
<dbReference type="AlphaFoldDB" id="A0A520KFQ0"/>
<dbReference type="Gene3D" id="3.40.50.1370">
    <property type="entry name" value="Aspartate/ornithine carbamoyltransferase"/>
    <property type="match status" value="2"/>
</dbReference>
<dbReference type="GO" id="GO:0016597">
    <property type="term" value="F:amino acid binding"/>
    <property type="evidence" value="ECO:0007669"/>
    <property type="project" value="InterPro"/>
</dbReference>
<feature type="binding site" evidence="5">
    <location>
        <begin position="238"/>
        <end position="239"/>
    </location>
    <ligand>
        <name>L-ornithine</name>
        <dbReference type="ChEBI" id="CHEBI:46911"/>
    </ligand>
</feature>
<accession>A0A520KFQ0</accession>
<dbReference type="EMBL" id="QNVI01000014">
    <property type="protein sequence ID" value="TDA40178.1"/>
    <property type="molecule type" value="Genomic_DNA"/>
</dbReference>
<feature type="domain" description="Aspartate/ornithine carbamoyltransferase Asp/Orn-binding" evidence="6">
    <location>
        <begin position="159"/>
        <end position="312"/>
    </location>
</feature>
<evidence type="ECO:0000259" key="7">
    <source>
        <dbReference type="Pfam" id="PF02729"/>
    </source>
</evidence>
<evidence type="ECO:0000259" key="6">
    <source>
        <dbReference type="Pfam" id="PF00185"/>
    </source>
</evidence>
<dbReference type="EC" id="2.1.3.3" evidence="2 5"/>
<dbReference type="HAMAP" id="MF_01109">
    <property type="entry name" value="OTCase"/>
    <property type="match status" value="1"/>
</dbReference>
<feature type="binding site" evidence="5">
    <location>
        <position position="302"/>
    </location>
    <ligand>
        <name>carbamoyl phosphate</name>
        <dbReference type="ChEBI" id="CHEBI:58228"/>
    </ligand>
</feature>
<dbReference type="InterPro" id="IPR036901">
    <property type="entry name" value="Asp/Orn_carbamoylTrfase_sf"/>
</dbReference>
<evidence type="ECO:0000313" key="8">
    <source>
        <dbReference type="EMBL" id="RZN56276.1"/>
    </source>
</evidence>
<dbReference type="PROSITE" id="PS00097">
    <property type="entry name" value="CARBAMOYLTRANSFERASE"/>
    <property type="match status" value="1"/>
</dbReference>
<feature type="binding site" evidence="5">
    <location>
        <position position="234"/>
    </location>
    <ligand>
        <name>L-ornithine</name>
        <dbReference type="ChEBI" id="CHEBI:46911"/>
    </ligand>
</feature>
<dbReference type="GO" id="GO:0042450">
    <property type="term" value="P:L-arginine biosynthetic process via ornithine"/>
    <property type="evidence" value="ECO:0007669"/>
    <property type="project" value="UniProtKB-UniRule"/>
</dbReference>
<feature type="binding site" evidence="5">
    <location>
        <position position="112"/>
    </location>
    <ligand>
        <name>carbamoyl phosphate</name>
        <dbReference type="ChEBI" id="CHEBI:58228"/>
    </ligand>
</feature>
<evidence type="ECO:0000256" key="4">
    <source>
        <dbReference type="ARBA" id="ARBA00048772"/>
    </source>
</evidence>
<evidence type="ECO:0000313" key="11">
    <source>
        <dbReference type="Proteomes" id="UP000317265"/>
    </source>
</evidence>
<dbReference type="GO" id="GO:0005737">
    <property type="term" value="C:cytoplasm"/>
    <property type="evidence" value="ECO:0007669"/>
    <property type="project" value="UniProtKB-SubCell"/>
</dbReference>
<comment type="caution">
    <text evidence="8">The sequence shown here is derived from an EMBL/GenBank/DDBJ whole genome shotgun (WGS) entry which is preliminary data.</text>
</comment>
<name>A0A520KFQ0_9CREN</name>
<evidence type="ECO:0000256" key="2">
    <source>
        <dbReference type="ARBA" id="ARBA00013007"/>
    </source>
</evidence>
<keyword evidence="3 5" id="KW-0808">Transferase</keyword>
<dbReference type="NCBIfam" id="TIGR00658">
    <property type="entry name" value="orni_carb_tr"/>
    <property type="match status" value="1"/>
</dbReference>
<dbReference type="InterPro" id="IPR006132">
    <property type="entry name" value="Asp/Orn_carbamoyltranf_P-bd"/>
</dbReference>
<dbReference type="EMBL" id="RXIH01000026">
    <property type="protein sequence ID" value="RZN56276.1"/>
    <property type="molecule type" value="Genomic_DNA"/>
</dbReference>
<dbReference type="PANTHER" id="PTHR45753:SF3">
    <property type="entry name" value="ORNITHINE TRANSCARBAMYLASE, MITOCHONDRIAL"/>
    <property type="match status" value="1"/>
</dbReference>
<dbReference type="Proteomes" id="UP000317265">
    <property type="component" value="Unassembled WGS sequence"/>
</dbReference>
<feature type="domain" description="Aspartate/ornithine carbamoyltransferase carbamoyl-P binding" evidence="7">
    <location>
        <begin position="11"/>
        <end position="152"/>
    </location>
</feature>
<evidence type="ECO:0000256" key="3">
    <source>
        <dbReference type="ARBA" id="ARBA00022679"/>
    </source>
</evidence>
<evidence type="ECO:0000313" key="10">
    <source>
        <dbReference type="Proteomes" id="UP000316080"/>
    </source>
</evidence>
<reference evidence="8 10" key="2">
    <citation type="journal article" date="2019" name="Nat. Microbiol.">
        <title>Wide diversity of methane and short-chain alkane metabolisms in uncultured archaea.</title>
        <authorList>
            <person name="Borrel G."/>
            <person name="Adam P.S."/>
            <person name="McKay L.J."/>
            <person name="Chen L.X."/>
            <person name="Sierra-Garcia I.N."/>
            <person name="Sieber C.M."/>
            <person name="Letourneur Q."/>
            <person name="Ghozlane A."/>
            <person name="Andersen G.L."/>
            <person name="Li W.J."/>
            <person name="Hallam S.J."/>
            <person name="Muyzer G."/>
            <person name="de Oliveira V.M."/>
            <person name="Inskeep W.P."/>
            <person name="Banfield J.F."/>
            <person name="Gribaldo S."/>
        </authorList>
    </citation>
    <scope>NUCLEOTIDE SEQUENCE [LARGE SCALE GENOMIC DNA]</scope>
    <source>
        <strain evidence="8">Verst-YHS</strain>
    </source>
</reference>